<sequence length="274" mass="30203">MSESHSNSEKKIIGILGCGWLGTAAGKSLIKKGFNVYGTTTSSNRMSELRELGISPVMLQVGNPSAKELPVLPATDIIILFMTPGVIWPNRNQISQLIRKSGSSHLILASATSVYPENNKTVKETDAEYISSPHSGIVLLSMEDQFRNIPGVTTTVLRFAGLYGPGREPGMFLKNRTIVRGPGNPVNLVHQEDCVRAVNVIIERLPPAGIYNICADVHPTRKEFYTAAAERIGINPPVFSGDDEPFKLVDNDKFKDNFGFRYMHPDPMEDLKKY</sequence>
<protein>
    <recommendedName>
        <fullName evidence="3">SDR family oxidoreductase</fullName>
    </recommendedName>
</protein>
<proteinExistence type="predicted"/>
<comment type="caution">
    <text evidence="1">The sequence shown here is derived from an EMBL/GenBank/DDBJ whole genome shotgun (WGS) entry which is preliminary data.</text>
</comment>
<dbReference type="PANTHER" id="PTHR48079">
    <property type="entry name" value="PROTEIN YEEZ"/>
    <property type="match status" value="1"/>
</dbReference>
<accession>A0A9X1HVD4</accession>
<evidence type="ECO:0000313" key="2">
    <source>
        <dbReference type="Proteomes" id="UP001139409"/>
    </source>
</evidence>
<dbReference type="SUPFAM" id="SSF51735">
    <property type="entry name" value="NAD(P)-binding Rossmann-fold domains"/>
    <property type="match status" value="1"/>
</dbReference>
<dbReference type="PANTHER" id="PTHR48079:SF6">
    <property type="entry name" value="NAD(P)-BINDING DOMAIN-CONTAINING PROTEIN-RELATED"/>
    <property type="match status" value="1"/>
</dbReference>
<keyword evidence="2" id="KW-1185">Reference proteome</keyword>
<dbReference type="Gene3D" id="3.40.50.720">
    <property type="entry name" value="NAD(P)-binding Rossmann-like Domain"/>
    <property type="match status" value="1"/>
</dbReference>
<dbReference type="GO" id="GO:0005737">
    <property type="term" value="C:cytoplasm"/>
    <property type="evidence" value="ECO:0007669"/>
    <property type="project" value="TreeGrafter"/>
</dbReference>
<dbReference type="GO" id="GO:0004029">
    <property type="term" value="F:aldehyde dehydrogenase (NAD+) activity"/>
    <property type="evidence" value="ECO:0007669"/>
    <property type="project" value="TreeGrafter"/>
</dbReference>
<name>A0A9X1HVD4_9BACT</name>
<organism evidence="1 2">
    <name type="scientific">Fulvivirga sedimenti</name>
    <dbReference type="NCBI Taxonomy" id="2879465"/>
    <lineage>
        <taxon>Bacteria</taxon>
        <taxon>Pseudomonadati</taxon>
        <taxon>Bacteroidota</taxon>
        <taxon>Cytophagia</taxon>
        <taxon>Cytophagales</taxon>
        <taxon>Fulvivirgaceae</taxon>
        <taxon>Fulvivirga</taxon>
    </lineage>
</organism>
<dbReference type="RefSeq" id="WP_225699486.1">
    <property type="nucleotide sequence ID" value="NZ_JAIXNE010000006.1"/>
</dbReference>
<gene>
    <name evidence="1" type="ORF">LDX50_27400</name>
</gene>
<dbReference type="AlphaFoldDB" id="A0A9X1HVD4"/>
<evidence type="ECO:0008006" key="3">
    <source>
        <dbReference type="Google" id="ProtNLM"/>
    </source>
</evidence>
<evidence type="ECO:0000313" key="1">
    <source>
        <dbReference type="EMBL" id="MCA6078630.1"/>
    </source>
</evidence>
<dbReference type="EMBL" id="JAIXNE010000006">
    <property type="protein sequence ID" value="MCA6078630.1"/>
    <property type="molecule type" value="Genomic_DNA"/>
</dbReference>
<dbReference type="InterPro" id="IPR051783">
    <property type="entry name" value="NAD(P)-dependent_oxidoreduct"/>
</dbReference>
<reference evidence="1" key="1">
    <citation type="submission" date="2021-09" db="EMBL/GenBank/DDBJ databases">
        <title>Fulvivirga sp. isolated from coastal sediment.</title>
        <authorList>
            <person name="Yu H."/>
        </authorList>
    </citation>
    <scope>NUCLEOTIDE SEQUENCE</scope>
    <source>
        <strain evidence="1">1062</strain>
    </source>
</reference>
<dbReference type="Proteomes" id="UP001139409">
    <property type="component" value="Unassembled WGS sequence"/>
</dbReference>
<dbReference type="InterPro" id="IPR036291">
    <property type="entry name" value="NAD(P)-bd_dom_sf"/>
</dbReference>